<dbReference type="OMA" id="FEVGHYE"/>
<organism evidence="5 6">
    <name type="scientific">Oryzias melastigma</name>
    <name type="common">Marine medaka</name>
    <dbReference type="NCBI Taxonomy" id="30732"/>
    <lineage>
        <taxon>Eukaryota</taxon>
        <taxon>Metazoa</taxon>
        <taxon>Chordata</taxon>
        <taxon>Craniata</taxon>
        <taxon>Vertebrata</taxon>
        <taxon>Euteleostomi</taxon>
        <taxon>Actinopterygii</taxon>
        <taxon>Neopterygii</taxon>
        <taxon>Teleostei</taxon>
        <taxon>Neoteleostei</taxon>
        <taxon>Acanthomorphata</taxon>
        <taxon>Ovalentaria</taxon>
        <taxon>Atherinomorphae</taxon>
        <taxon>Beloniformes</taxon>
        <taxon>Adrianichthyidae</taxon>
        <taxon>Oryziinae</taxon>
        <taxon>Oryzias</taxon>
    </lineage>
</organism>
<keyword evidence="1" id="KW-0732">Signal</keyword>
<proteinExistence type="predicted"/>
<evidence type="ECO:0000313" key="5">
    <source>
        <dbReference type="Ensembl" id="ENSOMEP00000018374.1"/>
    </source>
</evidence>
<dbReference type="SMART" id="SM00282">
    <property type="entry name" value="LamG"/>
    <property type="match status" value="1"/>
</dbReference>
<dbReference type="SMART" id="SM00210">
    <property type="entry name" value="TSPN"/>
    <property type="match status" value="1"/>
</dbReference>
<evidence type="ECO:0000259" key="3">
    <source>
        <dbReference type="SMART" id="SM00210"/>
    </source>
</evidence>
<protein>
    <recommendedName>
        <fullName evidence="7">Laminin G domain-containing protein</fullName>
    </recommendedName>
</protein>
<dbReference type="Ensembl" id="ENSOMET00000027349.1">
    <property type="protein sequence ID" value="ENSOMEP00000018374.1"/>
    <property type="gene ID" value="ENSOMEG00000020094.1"/>
</dbReference>
<keyword evidence="6" id="KW-1185">Reference proteome</keyword>
<dbReference type="InterPro" id="IPR001791">
    <property type="entry name" value="Laminin_G"/>
</dbReference>
<feature type="domain" description="Laminin G" evidence="4">
    <location>
        <begin position="93"/>
        <end position="224"/>
    </location>
</feature>
<evidence type="ECO:0008006" key="7">
    <source>
        <dbReference type="Google" id="ProtNLM"/>
    </source>
</evidence>
<dbReference type="AlphaFoldDB" id="A0A3B3CMR1"/>
<dbReference type="SUPFAM" id="SSF49899">
    <property type="entry name" value="Concanavalin A-like lectins/glucanases"/>
    <property type="match status" value="1"/>
</dbReference>
<dbReference type="Gene3D" id="2.60.120.200">
    <property type="match status" value="1"/>
</dbReference>
<name>A0A3B3CMR1_ORYME</name>
<dbReference type="Proteomes" id="UP000261560">
    <property type="component" value="Unplaced"/>
</dbReference>
<dbReference type="GeneTree" id="ENSGT00940000154535"/>
<dbReference type="InterPro" id="IPR048287">
    <property type="entry name" value="TSPN-like_N"/>
</dbReference>
<reference evidence="5" key="2">
    <citation type="submission" date="2025-09" db="UniProtKB">
        <authorList>
            <consortium name="Ensembl"/>
        </authorList>
    </citation>
    <scope>IDENTIFICATION</scope>
</reference>
<evidence type="ECO:0000256" key="1">
    <source>
        <dbReference type="ARBA" id="ARBA00022729"/>
    </source>
</evidence>
<evidence type="ECO:0000259" key="4">
    <source>
        <dbReference type="SMART" id="SM00282"/>
    </source>
</evidence>
<feature type="domain" description="Thrombospondin-like N-terminal" evidence="3">
    <location>
        <begin position="34"/>
        <end position="225"/>
    </location>
</feature>
<dbReference type="PaxDb" id="30732-ENSOMEP00000018374"/>
<dbReference type="STRING" id="30732.ENSOMEP00000018374"/>
<dbReference type="Pfam" id="PF13385">
    <property type="entry name" value="Laminin_G_3"/>
    <property type="match status" value="1"/>
</dbReference>
<evidence type="ECO:0000313" key="6">
    <source>
        <dbReference type="Proteomes" id="UP000261560"/>
    </source>
</evidence>
<evidence type="ECO:0000256" key="2">
    <source>
        <dbReference type="ARBA" id="ARBA00022737"/>
    </source>
</evidence>
<dbReference type="InterPro" id="IPR013320">
    <property type="entry name" value="ConA-like_dom_sf"/>
</dbReference>
<sequence>ARTCRNCHKYFLALLQKKENHGSPVALFVFTADPIDILKILELSEDMEGVSLEAGLCTSRTGRKETDLSFKINRKIQVSVPTKQLFPDTPFPANFSLMTTVKAVKGSQVFLFSMYDTQGTQQLGLEVARSPVFLYEDHKGQPTPEFYPTFRKVNLADGKWHRVAYSVEGQSVTLYVDCEKVDTLDLLRGFDPHISTDGVTVFGTRLLDEDVFEGEIQQLLIVDEPGAAETYCQNYIPDCDAPLPYDSILAEAVEVSSSKSNRKCSKE</sequence>
<keyword evidence="2" id="KW-0677">Repeat</keyword>
<reference evidence="5" key="1">
    <citation type="submission" date="2025-08" db="UniProtKB">
        <authorList>
            <consortium name="Ensembl"/>
        </authorList>
    </citation>
    <scope>IDENTIFICATION</scope>
</reference>
<accession>A0A3B3CMR1</accession>